<evidence type="ECO:0000259" key="6">
    <source>
        <dbReference type="PROSITE" id="PS50835"/>
    </source>
</evidence>
<keyword evidence="3" id="KW-0393">Immunoglobulin domain</keyword>
<dbReference type="CDD" id="cd05753">
    <property type="entry name" value="Ig2_FcgammaR_like"/>
    <property type="match status" value="1"/>
</dbReference>
<keyword evidence="4" id="KW-0812">Transmembrane</keyword>
<dbReference type="InterPro" id="IPR036179">
    <property type="entry name" value="Ig-like_dom_sf"/>
</dbReference>
<keyword evidence="2" id="KW-1015">Disulfide bond</keyword>
<evidence type="ECO:0000256" key="1">
    <source>
        <dbReference type="ARBA" id="ARBA00022729"/>
    </source>
</evidence>
<dbReference type="GO" id="GO:0016068">
    <property type="term" value="P:type I hypersensitivity"/>
    <property type="evidence" value="ECO:0007669"/>
    <property type="project" value="Ensembl"/>
</dbReference>
<dbReference type="GO" id="GO:0043303">
    <property type="term" value="P:mast cell degranulation"/>
    <property type="evidence" value="ECO:0007669"/>
    <property type="project" value="Ensembl"/>
</dbReference>
<dbReference type="GO" id="GO:0001812">
    <property type="term" value="P:positive regulation of type I hypersensitivity"/>
    <property type="evidence" value="ECO:0007669"/>
    <property type="project" value="Ensembl"/>
</dbReference>
<dbReference type="InterPro" id="IPR003598">
    <property type="entry name" value="Ig_sub2"/>
</dbReference>
<organism evidence="7 8">
    <name type="scientific">Jaculus jaculus</name>
    <name type="common">Lesser Egyptian jerboa</name>
    <dbReference type="NCBI Taxonomy" id="51337"/>
    <lineage>
        <taxon>Eukaryota</taxon>
        <taxon>Metazoa</taxon>
        <taxon>Chordata</taxon>
        <taxon>Craniata</taxon>
        <taxon>Vertebrata</taxon>
        <taxon>Euteleostomi</taxon>
        <taxon>Mammalia</taxon>
        <taxon>Eutheria</taxon>
        <taxon>Euarchontoglires</taxon>
        <taxon>Glires</taxon>
        <taxon>Rodentia</taxon>
        <taxon>Myomorpha</taxon>
        <taxon>Dipodoidea</taxon>
        <taxon>Dipodidae</taxon>
        <taxon>Dipodinae</taxon>
        <taxon>Jaculus</taxon>
    </lineage>
</organism>
<dbReference type="GO" id="GO:0032765">
    <property type="term" value="P:positive regulation of mast cell cytokine production"/>
    <property type="evidence" value="ECO:0007669"/>
    <property type="project" value="Ensembl"/>
</dbReference>
<dbReference type="GO" id="GO:0019370">
    <property type="term" value="P:leukotriene biosynthetic process"/>
    <property type="evidence" value="ECO:0007669"/>
    <property type="project" value="Ensembl"/>
</dbReference>
<dbReference type="GO" id="GO:0043308">
    <property type="term" value="P:eosinophil degranulation"/>
    <property type="evidence" value="ECO:0007669"/>
    <property type="project" value="Ensembl"/>
</dbReference>
<dbReference type="AlphaFoldDB" id="A0A8C5NUU4"/>
<dbReference type="Pfam" id="PF13895">
    <property type="entry name" value="Ig_2"/>
    <property type="match status" value="1"/>
</dbReference>
<dbReference type="SUPFAM" id="SSF48726">
    <property type="entry name" value="Immunoglobulin"/>
    <property type="match status" value="2"/>
</dbReference>
<dbReference type="Gene3D" id="2.60.40.10">
    <property type="entry name" value="Immunoglobulins"/>
    <property type="match status" value="2"/>
</dbReference>
<dbReference type="GO" id="GO:0050850">
    <property type="term" value="P:positive regulation of calcium-mediated signaling"/>
    <property type="evidence" value="ECO:0007669"/>
    <property type="project" value="Ensembl"/>
</dbReference>
<evidence type="ECO:0000256" key="3">
    <source>
        <dbReference type="ARBA" id="ARBA00023319"/>
    </source>
</evidence>
<dbReference type="OMA" id="LIRCHSW"/>
<reference evidence="7" key="1">
    <citation type="submission" date="2025-08" db="UniProtKB">
        <authorList>
            <consortium name="Ensembl"/>
        </authorList>
    </citation>
    <scope>IDENTIFICATION</scope>
</reference>
<evidence type="ECO:0000313" key="7">
    <source>
        <dbReference type="Ensembl" id="ENSJJAP00000002019.1"/>
    </source>
</evidence>
<dbReference type="GO" id="GO:0019768">
    <property type="term" value="F:high-affinity IgE receptor activity"/>
    <property type="evidence" value="ECO:0007669"/>
    <property type="project" value="Ensembl"/>
</dbReference>
<evidence type="ECO:0000256" key="5">
    <source>
        <dbReference type="SAM" id="SignalP"/>
    </source>
</evidence>
<dbReference type="GO" id="GO:0043306">
    <property type="term" value="P:positive regulation of mast cell degranulation"/>
    <property type="evidence" value="ECO:0007669"/>
    <property type="project" value="Ensembl"/>
</dbReference>
<dbReference type="GO" id="GO:0009897">
    <property type="term" value="C:external side of plasma membrane"/>
    <property type="evidence" value="ECO:0007669"/>
    <property type="project" value="Ensembl"/>
</dbReference>
<dbReference type="GO" id="GO:0042092">
    <property type="term" value="P:type 2 immune response"/>
    <property type="evidence" value="ECO:0007669"/>
    <property type="project" value="Ensembl"/>
</dbReference>
<keyword evidence="1 5" id="KW-0732">Signal</keyword>
<evidence type="ECO:0000256" key="2">
    <source>
        <dbReference type="ARBA" id="ARBA00023157"/>
    </source>
</evidence>
<dbReference type="InterPro" id="IPR050488">
    <property type="entry name" value="Ig_Fc_receptor"/>
</dbReference>
<feature type="signal peptide" evidence="5">
    <location>
        <begin position="1"/>
        <end position="25"/>
    </location>
</feature>
<name>A0A8C5NUU4_JACJA</name>
<keyword evidence="4" id="KW-0472">Membrane</keyword>
<evidence type="ECO:0000313" key="8">
    <source>
        <dbReference type="Proteomes" id="UP000694385"/>
    </source>
</evidence>
<dbReference type="PROSITE" id="PS50835">
    <property type="entry name" value="IG_LIKE"/>
    <property type="match status" value="1"/>
</dbReference>
<dbReference type="InterPro" id="IPR013783">
    <property type="entry name" value="Ig-like_fold"/>
</dbReference>
<keyword evidence="4" id="KW-1133">Transmembrane helix</keyword>
<dbReference type="PANTHER" id="PTHR11481:SF12">
    <property type="entry name" value="HIGH AFFINITY IMMUNOGLOBULIN EPSILON RECEPTOR SUBUNIT ALPHA"/>
    <property type="match status" value="1"/>
</dbReference>
<dbReference type="GO" id="GO:0019722">
    <property type="term" value="P:calcium-mediated signaling"/>
    <property type="evidence" value="ECO:0007669"/>
    <property type="project" value="Ensembl"/>
</dbReference>
<dbReference type="Ensembl" id="ENSJJAT00000003681.1">
    <property type="protein sequence ID" value="ENSJJAP00000002019.1"/>
    <property type="gene ID" value="ENSJJAG00000003143.1"/>
</dbReference>
<keyword evidence="8" id="KW-1185">Reference proteome</keyword>
<evidence type="ECO:0000256" key="4">
    <source>
        <dbReference type="SAM" id="Phobius"/>
    </source>
</evidence>
<dbReference type="SMART" id="SM00409">
    <property type="entry name" value="IG"/>
    <property type="match status" value="2"/>
</dbReference>
<feature type="transmembrane region" description="Helical" evidence="4">
    <location>
        <begin position="207"/>
        <end position="226"/>
    </location>
</feature>
<feature type="chain" id="PRO_5034657616" evidence="5">
    <location>
        <begin position="26"/>
        <end position="254"/>
    </location>
</feature>
<proteinExistence type="predicted"/>
<dbReference type="GO" id="GO:0019863">
    <property type="term" value="F:IgE binding"/>
    <property type="evidence" value="ECO:0007669"/>
    <property type="project" value="Ensembl"/>
</dbReference>
<dbReference type="InterPro" id="IPR003599">
    <property type="entry name" value="Ig_sub"/>
</dbReference>
<dbReference type="GO" id="GO:0032725">
    <property type="term" value="P:positive regulation of granulocyte macrophage colony-stimulating factor production"/>
    <property type="evidence" value="ECO:0007669"/>
    <property type="project" value="Ensembl"/>
</dbReference>
<accession>A0A8C5NUU4</accession>
<dbReference type="GeneTree" id="ENSGT01050000244808"/>
<dbReference type="FunFam" id="2.60.40.10:FF:000217">
    <property type="entry name" value="High affinity immunoglobulin gamma Fc receptor I"/>
    <property type="match status" value="1"/>
</dbReference>
<dbReference type="GO" id="GO:0032752">
    <property type="term" value="P:positive regulation of interleukin-3 production"/>
    <property type="evidence" value="ECO:0007669"/>
    <property type="project" value="Ensembl"/>
</dbReference>
<protein>
    <submittedName>
        <fullName evidence="7">Fc receptor, IgE, high affinity I, alpha polypeptide</fullName>
    </submittedName>
</protein>
<dbReference type="InterPro" id="IPR007110">
    <property type="entry name" value="Ig-like_dom"/>
</dbReference>
<sequence>MAVAVGSSAQLWIAVLLFSLGGRRTATHRSRLFLDPPWVKIFTGDNVTLVCDGNDSLEDNSTIWFHNGSILEVTTAYLDIVNANFQDSGKYKCQNKESYKSKAAYLEVTRDWLLLQASAEVVMEGKPLTIRCHSWKNWHVSKVIYYKDDVPFKYSFRNQNISIIKVSLNDSGTYHCSGKLRRLDHTSEPFRITVIKANQSKYERLQFIVPLLVVILFAVDTGLLVSTQQQFKSIFKIQEIGKGKRFQTQQPLSH</sequence>
<dbReference type="PANTHER" id="PTHR11481">
    <property type="entry name" value="IMMUNOGLOBULIN FC RECEPTOR"/>
    <property type="match status" value="1"/>
</dbReference>
<feature type="domain" description="Ig-like" evidence="6">
    <location>
        <begin position="44"/>
        <end position="109"/>
    </location>
</feature>
<gene>
    <name evidence="7" type="primary">Fcer1a</name>
</gene>
<dbReference type="GO" id="GO:0001820">
    <property type="term" value="P:serotonin secretion"/>
    <property type="evidence" value="ECO:0007669"/>
    <property type="project" value="Ensembl"/>
</dbReference>
<dbReference type="Proteomes" id="UP000694385">
    <property type="component" value="Unassembled WGS sequence"/>
</dbReference>
<dbReference type="SMART" id="SM00408">
    <property type="entry name" value="IGc2"/>
    <property type="match status" value="2"/>
</dbReference>
<reference evidence="7" key="2">
    <citation type="submission" date="2025-09" db="UniProtKB">
        <authorList>
            <consortium name="Ensembl"/>
        </authorList>
    </citation>
    <scope>IDENTIFICATION</scope>
</reference>